<dbReference type="Proteomes" id="UP000030764">
    <property type="component" value="Unassembled WGS sequence"/>
</dbReference>
<organism evidence="1 3">
    <name type="scientific">Trichuris suis</name>
    <name type="common">pig whipworm</name>
    <dbReference type="NCBI Taxonomy" id="68888"/>
    <lineage>
        <taxon>Eukaryota</taxon>
        <taxon>Metazoa</taxon>
        <taxon>Ecdysozoa</taxon>
        <taxon>Nematoda</taxon>
        <taxon>Enoplea</taxon>
        <taxon>Dorylaimia</taxon>
        <taxon>Trichinellida</taxon>
        <taxon>Trichuridae</taxon>
        <taxon>Trichuris</taxon>
    </lineage>
</organism>
<dbReference type="EMBL" id="KL367492">
    <property type="protein sequence ID" value="KFD69890.1"/>
    <property type="molecule type" value="Genomic_DNA"/>
</dbReference>
<name>A0A085M6Y5_9BILA</name>
<evidence type="ECO:0000313" key="2">
    <source>
        <dbReference type="EMBL" id="KFD69890.1"/>
    </source>
</evidence>
<gene>
    <name evidence="1" type="ORF">M513_06097</name>
    <name evidence="2" type="ORF">M514_06097</name>
</gene>
<proteinExistence type="predicted"/>
<evidence type="ECO:0000313" key="3">
    <source>
        <dbReference type="Proteomes" id="UP000030764"/>
    </source>
</evidence>
<dbReference type="Proteomes" id="UP000030758">
    <property type="component" value="Unassembled WGS sequence"/>
</dbReference>
<accession>A0A085M6Y5</accession>
<reference evidence="1 3" key="1">
    <citation type="journal article" date="2014" name="Nat. Genet.">
        <title>Genome and transcriptome of the porcine whipworm Trichuris suis.</title>
        <authorList>
            <person name="Jex A.R."/>
            <person name="Nejsum P."/>
            <person name="Schwarz E.M."/>
            <person name="Hu L."/>
            <person name="Young N.D."/>
            <person name="Hall R.S."/>
            <person name="Korhonen P.K."/>
            <person name="Liao S."/>
            <person name="Thamsborg S."/>
            <person name="Xia J."/>
            <person name="Xu P."/>
            <person name="Wang S."/>
            <person name="Scheerlinck J.P."/>
            <person name="Hofmann A."/>
            <person name="Sternberg P.W."/>
            <person name="Wang J."/>
            <person name="Gasser R.B."/>
        </authorList>
    </citation>
    <scope>NUCLEOTIDE SEQUENCE [LARGE SCALE GENOMIC DNA]</scope>
    <source>
        <strain evidence="2">DCEP-RM93F</strain>
        <strain evidence="1">DCEP-RM93M</strain>
    </source>
</reference>
<sequence length="109" mass="12284">MLRNYALTQCFPRPSPPRHRHRSHGNLTFPGPPFYVLTWVCFDVVSAAQVGQLAHSFPYHGPFSFWKRATLGLPQPKSYDQDQHGKVSCQKAPAYCDGNGLRMTAFAYG</sequence>
<dbReference type="EMBL" id="KL363221">
    <property type="protein sequence ID" value="KFD52981.1"/>
    <property type="molecule type" value="Genomic_DNA"/>
</dbReference>
<evidence type="ECO:0000313" key="1">
    <source>
        <dbReference type="EMBL" id="KFD52981.1"/>
    </source>
</evidence>
<dbReference type="AlphaFoldDB" id="A0A085M6Y5"/>
<protein>
    <submittedName>
        <fullName evidence="1">Uncharacterized protein</fullName>
    </submittedName>
</protein>
<keyword evidence="3" id="KW-1185">Reference proteome</keyword>